<evidence type="ECO:0000313" key="1">
    <source>
        <dbReference type="EMBL" id="WPL19374.1"/>
    </source>
</evidence>
<sequence length="90" mass="9860">MRHPIDPKIDCVFKALLGSQANRALLIHFLNATLGQDLAGPLTEVEILNPYNEREFLADKLSIVDVKARDQAGHGKSVLTNRRDTGSAGH</sequence>
<organism evidence="1 2">
    <name type="scientific">Thiorhodovibrio winogradskyi</name>
    <dbReference type="NCBI Taxonomy" id="77007"/>
    <lineage>
        <taxon>Bacteria</taxon>
        <taxon>Pseudomonadati</taxon>
        <taxon>Pseudomonadota</taxon>
        <taxon>Gammaproteobacteria</taxon>
        <taxon>Chromatiales</taxon>
        <taxon>Chromatiaceae</taxon>
        <taxon>Thiorhodovibrio</taxon>
    </lineage>
</organism>
<gene>
    <name evidence="1" type="ORF">Thiowin_04492</name>
</gene>
<evidence type="ECO:0000313" key="2">
    <source>
        <dbReference type="Proteomes" id="UP001432180"/>
    </source>
</evidence>
<keyword evidence="2" id="KW-1185">Reference proteome</keyword>
<protein>
    <submittedName>
        <fullName evidence="1">PD-(D/E)XK nuclease family transposase</fullName>
    </submittedName>
</protein>
<reference evidence="1 2" key="1">
    <citation type="journal article" date="2023" name="Microorganisms">
        <title>Thiorhodovibrio frisius and Trv. litoralis spp. nov., Two Novel Members from a Clade of Fastidious Purple Sulfur Bacteria That Exhibit Unique Red-Shifted Light-Harvesting Capabilities.</title>
        <authorList>
            <person name="Methner A."/>
            <person name="Kuzyk S.B."/>
            <person name="Petersen J."/>
            <person name="Bauer S."/>
            <person name="Brinkmann H."/>
            <person name="Sichau K."/>
            <person name="Wanner G."/>
            <person name="Wolf J."/>
            <person name="Neumann-Schaal M."/>
            <person name="Henke P."/>
            <person name="Tank M."/>
            <person name="Sproer C."/>
            <person name="Bunk B."/>
            <person name="Overmann J."/>
        </authorList>
    </citation>
    <scope>NUCLEOTIDE SEQUENCE [LARGE SCALE GENOMIC DNA]</scope>
    <source>
        <strain evidence="1 2">DSM 6702</strain>
    </source>
</reference>
<name>A0ABZ0SFS9_9GAMM</name>
<proteinExistence type="predicted"/>
<dbReference type="RefSeq" id="WP_328985121.1">
    <property type="nucleotide sequence ID" value="NZ_CP121472.1"/>
</dbReference>
<dbReference type="Proteomes" id="UP001432180">
    <property type="component" value="Chromosome"/>
</dbReference>
<dbReference type="Pfam" id="PF12784">
    <property type="entry name" value="PDDEXK_2"/>
    <property type="match status" value="1"/>
</dbReference>
<accession>A0ABZ0SFS9</accession>
<dbReference type="EMBL" id="CP121472">
    <property type="protein sequence ID" value="WPL19374.1"/>
    <property type="molecule type" value="Genomic_DNA"/>
</dbReference>